<dbReference type="GO" id="GO:0004252">
    <property type="term" value="F:serine-type endopeptidase activity"/>
    <property type="evidence" value="ECO:0007669"/>
    <property type="project" value="InterPro"/>
</dbReference>
<dbReference type="InterPro" id="IPR009003">
    <property type="entry name" value="Peptidase_S1_PA"/>
</dbReference>
<dbReference type="CDD" id="cd00054">
    <property type="entry name" value="EGF_CA"/>
    <property type="match status" value="1"/>
</dbReference>
<dbReference type="PROSITE" id="PS01186">
    <property type="entry name" value="EGF_2"/>
    <property type="match status" value="1"/>
</dbReference>
<keyword evidence="12" id="KW-0768">Sushi</keyword>
<dbReference type="SMART" id="SM00042">
    <property type="entry name" value="CUB"/>
    <property type="match status" value="1"/>
</dbReference>
<reference evidence="18" key="3">
    <citation type="submission" date="2025-08" db="UniProtKB">
        <authorList>
            <consortium name="Ensembl"/>
        </authorList>
    </citation>
    <scope>IDENTIFICATION</scope>
</reference>
<dbReference type="Pfam" id="PF00431">
    <property type="entry name" value="CUB"/>
    <property type="match status" value="1"/>
</dbReference>
<dbReference type="SUPFAM" id="SSF50494">
    <property type="entry name" value="Trypsin-like serine proteases"/>
    <property type="match status" value="1"/>
</dbReference>
<dbReference type="SUPFAM" id="SSF57535">
    <property type="entry name" value="Complement control module/SCR domain"/>
    <property type="match status" value="1"/>
</dbReference>
<dbReference type="InterPro" id="IPR000436">
    <property type="entry name" value="Sushi_SCR_CCP_dom"/>
</dbReference>
<keyword evidence="1 11" id="KW-0245">EGF-like domain</keyword>
<comment type="caution">
    <text evidence="11">Lacks conserved residue(s) required for the propagation of feature annotation.</text>
</comment>
<feature type="domain" description="Peptidase S1" evidence="16">
    <location>
        <begin position="412"/>
        <end position="565"/>
    </location>
</feature>
<dbReference type="InterPro" id="IPR000742">
    <property type="entry name" value="EGF"/>
</dbReference>
<evidence type="ECO:0000256" key="1">
    <source>
        <dbReference type="ARBA" id="ARBA00022536"/>
    </source>
</evidence>
<proteinExistence type="predicted"/>
<feature type="domain" description="Sushi" evidence="17">
    <location>
        <begin position="263"/>
        <end position="335"/>
    </location>
</feature>
<keyword evidence="4" id="KW-0677">Repeat</keyword>
<evidence type="ECO:0000256" key="5">
    <source>
        <dbReference type="ARBA" id="ARBA00023157"/>
    </source>
</evidence>
<keyword evidence="5 11" id="KW-1015">Disulfide bond</keyword>
<evidence type="ECO:0000256" key="13">
    <source>
        <dbReference type="SAM" id="SignalP"/>
    </source>
</evidence>
<feature type="domain" description="CUB" evidence="14">
    <location>
        <begin position="121"/>
        <end position="230"/>
    </location>
</feature>
<dbReference type="FunFam" id="2.10.25.10:FF:000095">
    <property type="entry name" value="Notch, isoform B"/>
    <property type="match status" value="1"/>
</dbReference>
<evidence type="ECO:0000256" key="12">
    <source>
        <dbReference type="PROSITE-ProRule" id="PRU00302"/>
    </source>
</evidence>
<dbReference type="PROSITE" id="PS50923">
    <property type="entry name" value="SUSHI"/>
    <property type="match status" value="1"/>
</dbReference>
<evidence type="ECO:0000256" key="6">
    <source>
        <dbReference type="ARBA" id="ARBA00023180"/>
    </source>
</evidence>
<dbReference type="InterPro" id="IPR035976">
    <property type="entry name" value="Sushi/SCR/CCP_sf"/>
</dbReference>
<dbReference type="FunFam" id="2.60.120.290:FF:000005">
    <property type="entry name" value="Procollagen C-endopeptidase enhancer 1"/>
    <property type="match status" value="1"/>
</dbReference>
<dbReference type="Proteomes" id="UP000008144">
    <property type="component" value="Chromosome 2"/>
</dbReference>
<evidence type="ECO:0000259" key="17">
    <source>
        <dbReference type="PROSITE" id="PS50923"/>
    </source>
</evidence>
<dbReference type="GeneTree" id="ENSGT00940000154234"/>
<protein>
    <recommendedName>
        <fullName evidence="8">Inactive serine protease PAMR1</fullName>
    </recommendedName>
    <alternativeName>
        <fullName evidence="10">Peptidase domain-containing protein associated with muscle regeneration 1</fullName>
    </alternativeName>
    <alternativeName>
        <fullName evidence="9">Regeneration-associated muscle protease homolog</fullName>
    </alternativeName>
</protein>
<dbReference type="HOGENOM" id="CLU_025988_0_0_1"/>
<evidence type="ECO:0000256" key="9">
    <source>
        <dbReference type="ARBA" id="ARBA00041872"/>
    </source>
</evidence>
<keyword evidence="19" id="KW-1185">Reference proteome</keyword>
<dbReference type="InParanoid" id="F6XIW9"/>
<feature type="domain" description="EGF-like" evidence="15">
    <location>
        <begin position="229"/>
        <end position="266"/>
    </location>
</feature>
<dbReference type="STRING" id="7719.ENSCINP00000021691"/>
<evidence type="ECO:0000259" key="14">
    <source>
        <dbReference type="PROSITE" id="PS01180"/>
    </source>
</evidence>
<dbReference type="Pfam" id="PF00084">
    <property type="entry name" value="Sushi"/>
    <property type="match status" value="1"/>
</dbReference>
<dbReference type="PROSITE" id="PS01180">
    <property type="entry name" value="CUB"/>
    <property type="match status" value="1"/>
</dbReference>
<keyword evidence="3 13" id="KW-0732">Signal</keyword>
<dbReference type="InterPro" id="IPR051659">
    <property type="entry name" value="Serine_Protease_S1-Domain"/>
</dbReference>
<evidence type="ECO:0000256" key="3">
    <source>
        <dbReference type="ARBA" id="ARBA00022729"/>
    </source>
</evidence>
<keyword evidence="6" id="KW-0325">Glycoprotein</keyword>
<evidence type="ECO:0000313" key="18">
    <source>
        <dbReference type="Ensembl" id="ENSCINP00000021691.2"/>
    </source>
</evidence>
<dbReference type="InterPro" id="IPR035914">
    <property type="entry name" value="Sperma_CUB_dom_sf"/>
</dbReference>
<evidence type="ECO:0000256" key="11">
    <source>
        <dbReference type="PROSITE-ProRule" id="PRU00076"/>
    </source>
</evidence>
<dbReference type="FunCoup" id="F6XIW9">
    <property type="interactions" value="3"/>
</dbReference>
<evidence type="ECO:0000256" key="8">
    <source>
        <dbReference type="ARBA" id="ARBA00040464"/>
    </source>
</evidence>
<feature type="signal peptide" evidence="13">
    <location>
        <begin position="1"/>
        <end position="22"/>
    </location>
</feature>
<dbReference type="Ensembl" id="ENSCINT00000021937.2">
    <property type="protein sequence ID" value="ENSCINP00000021691.2"/>
    <property type="gene ID" value="ENSCING00000011319.2"/>
</dbReference>
<dbReference type="GO" id="GO:0006508">
    <property type="term" value="P:proteolysis"/>
    <property type="evidence" value="ECO:0007669"/>
    <property type="project" value="InterPro"/>
</dbReference>
<dbReference type="Gene3D" id="2.60.120.290">
    <property type="entry name" value="Spermadhesin, CUB domain"/>
    <property type="match status" value="1"/>
</dbReference>
<dbReference type="EMBL" id="EAAA01001603">
    <property type="status" value="NOT_ANNOTATED_CDS"/>
    <property type="molecule type" value="Genomic_DNA"/>
</dbReference>
<dbReference type="SUPFAM" id="SSF57196">
    <property type="entry name" value="EGF/Laminin"/>
    <property type="match status" value="1"/>
</dbReference>
<evidence type="ECO:0000256" key="10">
    <source>
        <dbReference type="ARBA" id="ARBA00042985"/>
    </source>
</evidence>
<evidence type="ECO:0000259" key="16">
    <source>
        <dbReference type="PROSITE" id="PS50240"/>
    </source>
</evidence>
<evidence type="ECO:0000259" key="15">
    <source>
        <dbReference type="PROSITE" id="PS50026"/>
    </source>
</evidence>
<dbReference type="SUPFAM" id="SSF49854">
    <property type="entry name" value="Spermadhesin, CUB domain"/>
    <property type="match status" value="1"/>
</dbReference>
<reference evidence="19" key="1">
    <citation type="journal article" date="2002" name="Science">
        <title>The draft genome of Ciona intestinalis: insights into chordate and vertebrate origins.</title>
        <authorList>
            <person name="Dehal P."/>
            <person name="Satou Y."/>
            <person name="Campbell R.K."/>
            <person name="Chapman J."/>
            <person name="Degnan B."/>
            <person name="De Tomaso A."/>
            <person name="Davidson B."/>
            <person name="Di Gregorio A."/>
            <person name="Gelpke M."/>
            <person name="Goodstein D.M."/>
            <person name="Harafuji N."/>
            <person name="Hastings K.E."/>
            <person name="Ho I."/>
            <person name="Hotta K."/>
            <person name="Huang W."/>
            <person name="Kawashima T."/>
            <person name="Lemaire P."/>
            <person name="Martinez D."/>
            <person name="Meinertzhagen I.A."/>
            <person name="Necula S."/>
            <person name="Nonaka M."/>
            <person name="Putnam N."/>
            <person name="Rash S."/>
            <person name="Saiga H."/>
            <person name="Satake M."/>
            <person name="Terry A."/>
            <person name="Yamada L."/>
            <person name="Wang H.G."/>
            <person name="Awazu S."/>
            <person name="Azumi K."/>
            <person name="Boore J."/>
            <person name="Branno M."/>
            <person name="Chin-Bow S."/>
            <person name="DeSantis R."/>
            <person name="Doyle S."/>
            <person name="Francino P."/>
            <person name="Keys D.N."/>
            <person name="Haga S."/>
            <person name="Hayashi H."/>
            <person name="Hino K."/>
            <person name="Imai K.S."/>
            <person name="Inaba K."/>
            <person name="Kano S."/>
            <person name="Kobayashi K."/>
            <person name="Kobayashi M."/>
            <person name="Lee B.I."/>
            <person name="Makabe K.W."/>
            <person name="Manohar C."/>
            <person name="Matassi G."/>
            <person name="Medina M."/>
            <person name="Mochizuki Y."/>
            <person name="Mount S."/>
            <person name="Morishita T."/>
            <person name="Miura S."/>
            <person name="Nakayama A."/>
            <person name="Nishizaka S."/>
            <person name="Nomoto H."/>
            <person name="Ohta F."/>
            <person name="Oishi K."/>
            <person name="Rigoutsos I."/>
            <person name="Sano M."/>
            <person name="Sasaki A."/>
            <person name="Sasakura Y."/>
            <person name="Shoguchi E."/>
            <person name="Shin-i T."/>
            <person name="Spagnuolo A."/>
            <person name="Stainier D."/>
            <person name="Suzuki M.M."/>
            <person name="Tassy O."/>
            <person name="Takatori N."/>
            <person name="Tokuoka M."/>
            <person name="Yagi K."/>
            <person name="Yoshizaki F."/>
            <person name="Wada S."/>
            <person name="Zhang C."/>
            <person name="Hyatt P.D."/>
            <person name="Larimer F."/>
            <person name="Detter C."/>
            <person name="Doggett N."/>
            <person name="Glavina T."/>
            <person name="Hawkins T."/>
            <person name="Richardson P."/>
            <person name="Lucas S."/>
            <person name="Kohara Y."/>
            <person name="Levine M."/>
            <person name="Satoh N."/>
            <person name="Rokhsar D.S."/>
        </authorList>
    </citation>
    <scope>NUCLEOTIDE SEQUENCE [LARGE SCALE GENOMIC DNA]</scope>
</reference>
<dbReference type="Pfam" id="PF00008">
    <property type="entry name" value="EGF"/>
    <property type="match status" value="1"/>
</dbReference>
<accession>F6XIW9</accession>
<feature type="chain" id="PRO_5003350632" description="Inactive serine protease PAMR1" evidence="13">
    <location>
        <begin position="23"/>
        <end position="565"/>
    </location>
</feature>
<keyword evidence="2" id="KW-0721">Serine protease homolog</keyword>
<dbReference type="Gene3D" id="2.10.70.10">
    <property type="entry name" value="Complement Module, domain 1"/>
    <property type="match status" value="1"/>
</dbReference>
<dbReference type="AlphaFoldDB" id="F6XIW9"/>
<dbReference type="SMART" id="SM00032">
    <property type="entry name" value="CCP"/>
    <property type="match status" value="2"/>
</dbReference>
<name>F6XIW9_CIOIN</name>
<evidence type="ECO:0000256" key="7">
    <source>
        <dbReference type="ARBA" id="ARBA00037622"/>
    </source>
</evidence>
<evidence type="ECO:0000256" key="4">
    <source>
        <dbReference type="ARBA" id="ARBA00022737"/>
    </source>
</evidence>
<dbReference type="PANTHER" id="PTHR24254:SF11">
    <property type="match status" value="1"/>
</dbReference>
<feature type="disulfide bond" evidence="11">
    <location>
        <begin position="256"/>
        <end position="265"/>
    </location>
</feature>
<sequence>MPLPYSIATVLFISLFLATVSCRRFSCQSTECRDRCSNTTCEFRWVACSCPNGLHTGYHTPCCRDGDDCIPCSTQFSGCDLYKNCRDCVIGVPDQNVLSDRNENYCNACNKGWFGNTCTECGKIYNGNSGVIEILGYPNNADCVWTIGVTRTSTVELSRFERFHLESGIHCSYDNLTIYDGGDAPEAVVMTLCGHVPPRNFVSKFNVIILKFKSDDEKNFDGFRITYTKLSACAANPCLNGGTCMVVAPTRFNCICEIGYYGEHCEFDVKANIDFLGPMLQFVQPVAGGLINLLFVLSGLTVTYGCDVGYVLEGSHRSRCLRNGNWDLNPPTCGWACRDAPFLSLSGRRSNLLETVNREKRERALVSNIGLSRARKQERREKGARQFKALPPSRENGRTRIKFSCMFPDLRIVGVKLRVCLEDGSWSGTRNPLCLPRCGLFPMTSEILGTVPWHVTILRRNTVTNRWHPVCNGAFIGDNLIITSAQCVTYSFTNLKYNVSSMVVGIGDVTRTVIRHKYHVSNLKISRILIHHNYDPMLRHNDVALLVMTSSVPIDFSGEIWPICL</sequence>
<dbReference type="SMART" id="SM00181">
    <property type="entry name" value="EGF"/>
    <property type="match status" value="3"/>
</dbReference>
<comment type="function">
    <text evidence="7">May play a role in regeneration of skeletal muscle.</text>
</comment>
<dbReference type="PROSITE" id="PS50026">
    <property type="entry name" value="EGF_3"/>
    <property type="match status" value="1"/>
</dbReference>
<dbReference type="CDD" id="cd00041">
    <property type="entry name" value="CUB"/>
    <property type="match status" value="1"/>
</dbReference>
<dbReference type="InterPro" id="IPR043504">
    <property type="entry name" value="Peptidase_S1_PA_chymotrypsin"/>
</dbReference>
<reference evidence="18" key="4">
    <citation type="submission" date="2025-09" db="UniProtKB">
        <authorList>
            <consortium name="Ensembl"/>
        </authorList>
    </citation>
    <scope>IDENTIFICATION</scope>
</reference>
<feature type="disulfide bond" evidence="12">
    <location>
        <begin position="306"/>
        <end position="333"/>
    </location>
</feature>
<dbReference type="PANTHER" id="PTHR24254">
    <property type="entry name" value="PROTHROMBIN"/>
    <property type="match status" value="1"/>
</dbReference>
<evidence type="ECO:0000256" key="2">
    <source>
        <dbReference type="ARBA" id="ARBA00022542"/>
    </source>
</evidence>
<dbReference type="Gene3D" id="2.40.10.10">
    <property type="entry name" value="Trypsin-like serine proteases"/>
    <property type="match status" value="1"/>
</dbReference>
<dbReference type="OMA" id="ESDHNCR"/>
<evidence type="ECO:0000313" key="19">
    <source>
        <dbReference type="Proteomes" id="UP000008144"/>
    </source>
</evidence>
<dbReference type="Gene3D" id="2.10.25.10">
    <property type="entry name" value="Laminin"/>
    <property type="match status" value="1"/>
</dbReference>
<dbReference type="InterPro" id="IPR001254">
    <property type="entry name" value="Trypsin_dom"/>
</dbReference>
<organism evidence="18 19">
    <name type="scientific">Ciona intestinalis</name>
    <name type="common">Transparent sea squirt</name>
    <name type="synonym">Ascidia intestinalis</name>
    <dbReference type="NCBI Taxonomy" id="7719"/>
    <lineage>
        <taxon>Eukaryota</taxon>
        <taxon>Metazoa</taxon>
        <taxon>Chordata</taxon>
        <taxon>Tunicata</taxon>
        <taxon>Ascidiacea</taxon>
        <taxon>Phlebobranchia</taxon>
        <taxon>Cionidae</taxon>
        <taxon>Ciona</taxon>
    </lineage>
</organism>
<dbReference type="Pfam" id="PF00089">
    <property type="entry name" value="Trypsin"/>
    <property type="match status" value="1"/>
</dbReference>
<dbReference type="CDD" id="cd00033">
    <property type="entry name" value="CCP"/>
    <property type="match status" value="1"/>
</dbReference>
<dbReference type="PROSITE" id="PS00022">
    <property type="entry name" value="EGF_1"/>
    <property type="match status" value="1"/>
</dbReference>
<dbReference type="InterPro" id="IPR000859">
    <property type="entry name" value="CUB_dom"/>
</dbReference>
<reference evidence="18" key="2">
    <citation type="journal article" date="2008" name="Genome Biol.">
        <title>Improved genome assembly and evidence-based global gene model set for the chordate Ciona intestinalis: new insight into intron and operon populations.</title>
        <authorList>
            <person name="Satou Y."/>
            <person name="Mineta K."/>
            <person name="Ogasawara M."/>
            <person name="Sasakura Y."/>
            <person name="Shoguchi E."/>
            <person name="Ueno K."/>
            <person name="Yamada L."/>
            <person name="Matsumoto J."/>
            <person name="Wasserscheid J."/>
            <person name="Dewar K."/>
            <person name="Wiley G.B."/>
            <person name="Macmil S.L."/>
            <person name="Roe B.A."/>
            <person name="Zeller R.W."/>
            <person name="Hastings K.E."/>
            <person name="Lemaire P."/>
            <person name="Lindquist E."/>
            <person name="Endo T."/>
            <person name="Hotta K."/>
            <person name="Inaba K."/>
        </authorList>
    </citation>
    <scope>NUCLEOTIDE SEQUENCE [LARGE SCALE GENOMIC DNA]</scope>
    <source>
        <strain evidence="18">wild type</strain>
    </source>
</reference>
<dbReference type="PROSITE" id="PS50240">
    <property type="entry name" value="TRYPSIN_DOM"/>
    <property type="match status" value="1"/>
</dbReference>